<dbReference type="RefSeq" id="WP_188673314.1">
    <property type="nucleotide sequence ID" value="NZ_BMJH01000002.1"/>
</dbReference>
<protein>
    <submittedName>
        <fullName evidence="4">Transcriptional regulator, TetR family protein</fullName>
    </submittedName>
</protein>
<proteinExistence type="predicted"/>
<dbReference type="PANTHER" id="PTHR30055:SF160">
    <property type="entry name" value="TRANSCRIPTIONAL REGULATORY PROTEIN (PROBABLY ASNC-FAMILY)-RELATED"/>
    <property type="match status" value="1"/>
</dbReference>
<accession>A0A916UAG8</accession>
<dbReference type="PROSITE" id="PS50977">
    <property type="entry name" value="HTH_TETR_2"/>
    <property type="match status" value="1"/>
</dbReference>
<dbReference type="GO" id="GO:0003700">
    <property type="term" value="F:DNA-binding transcription factor activity"/>
    <property type="evidence" value="ECO:0007669"/>
    <property type="project" value="TreeGrafter"/>
</dbReference>
<reference evidence="4" key="1">
    <citation type="journal article" date="2014" name="Int. J. Syst. Evol. Microbiol.">
        <title>Complete genome sequence of Corynebacterium casei LMG S-19264T (=DSM 44701T), isolated from a smear-ripened cheese.</title>
        <authorList>
            <consortium name="US DOE Joint Genome Institute (JGI-PGF)"/>
            <person name="Walter F."/>
            <person name="Albersmeier A."/>
            <person name="Kalinowski J."/>
            <person name="Ruckert C."/>
        </authorList>
    </citation>
    <scope>NUCLEOTIDE SEQUENCE</scope>
    <source>
        <strain evidence="4">CGMCC 1.15478</strain>
    </source>
</reference>
<dbReference type="InterPro" id="IPR001647">
    <property type="entry name" value="HTH_TetR"/>
</dbReference>
<dbReference type="Proteomes" id="UP000641514">
    <property type="component" value="Unassembled WGS sequence"/>
</dbReference>
<organism evidence="4 5">
    <name type="scientific">Hoyosella rhizosphaerae</name>
    <dbReference type="NCBI Taxonomy" id="1755582"/>
    <lineage>
        <taxon>Bacteria</taxon>
        <taxon>Bacillati</taxon>
        <taxon>Actinomycetota</taxon>
        <taxon>Actinomycetes</taxon>
        <taxon>Mycobacteriales</taxon>
        <taxon>Hoyosellaceae</taxon>
        <taxon>Hoyosella</taxon>
    </lineage>
</organism>
<dbReference type="Gene3D" id="1.10.357.10">
    <property type="entry name" value="Tetracycline Repressor, domain 2"/>
    <property type="match status" value="1"/>
</dbReference>
<evidence type="ECO:0000256" key="1">
    <source>
        <dbReference type="ARBA" id="ARBA00023125"/>
    </source>
</evidence>
<name>A0A916UAG8_9ACTN</name>
<dbReference type="InterPro" id="IPR009057">
    <property type="entry name" value="Homeodomain-like_sf"/>
</dbReference>
<evidence type="ECO:0000313" key="5">
    <source>
        <dbReference type="Proteomes" id="UP000641514"/>
    </source>
</evidence>
<dbReference type="SUPFAM" id="SSF48498">
    <property type="entry name" value="Tetracyclin repressor-like, C-terminal domain"/>
    <property type="match status" value="1"/>
</dbReference>
<evidence type="ECO:0000313" key="4">
    <source>
        <dbReference type="EMBL" id="GGC65407.1"/>
    </source>
</evidence>
<dbReference type="InterPro" id="IPR050109">
    <property type="entry name" value="HTH-type_TetR-like_transc_reg"/>
</dbReference>
<dbReference type="Pfam" id="PF00440">
    <property type="entry name" value="TetR_N"/>
    <property type="match status" value="1"/>
</dbReference>
<keyword evidence="1 2" id="KW-0238">DNA-binding</keyword>
<evidence type="ECO:0000259" key="3">
    <source>
        <dbReference type="PROSITE" id="PS50977"/>
    </source>
</evidence>
<feature type="domain" description="HTH tetR-type" evidence="3">
    <location>
        <begin position="24"/>
        <end position="83"/>
    </location>
</feature>
<keyword evidence="5" id="KW-1185">Reference proteome</keyword>
<dbReference type="SUPFAM" id="SSF46689">
    <property type="entry name" value="Homeodomain-like"/>
    <property type="match status" value="1"/>
</dbReference>
<sequence>MSKTTPQRHPPTDKRALRWERHKTARRLHILDAAVTAIEKEGPAVGVSRIADEAQLTRAVIYRFFRDRADLDYKIRAHIADKVLSDLAPTLNPEETPIVLIRRGIRTYLDWTTQHPHLHQFVGSRSSRDGSAGPDVATGAKTSIALQITALFNTVLTAVGKETDSAEPLAFALVGLVDATVNRWRRTNSPSKESLESLLCGWTLQLITSNMEALGLSLDPEIPLRDSISAHQHARTGT</sequence>
<dbReference type="InterPro" id="IPR036271">
    <property type="entry name" value="Tet_transcr_reg_TetR-rel_C_sf"/>
</dbReference>
<feature type="DNA-binding region" description="H-T-H motif" evidence="2">
    <location>
        <begin position="46"/>
        <end position="65"/>
    </location>
</feature>
<reference evidence="4" key="2">
    <citation type="submission" date="2020-09" db="EMBL/GenBank/DDBJ databases">
        <authorList>
            <person name="Sun Q."/>
            <person name="Zhou Y."/>
        </authorList>
    </citation>
    <scope>NUCLEOTIDE SEQUENCE</scope>
    <source>
        <strain evidence="4">CGMCC 1.15478</strain>
    </source>
</reference>
<dbReference type="AlphaFoldDB" id="A0A916UAG8"/>
<evidence type="ECO:0000256" key="2">
    <source>
        <dbReference type="PROSITE-ProRule" id="PRU00335"/>
    </source>
</evidence>
<dbReference type="EMBL" id="BMJH01000002">
    <property type="protein sequence ID" value="GGC65407.1"/>
    <property type="molecule type" value="Genomic_DNA"/>
</dbReference>
<dbReference type="PANTHER" id="PTHR30055">
    <property type="entry name" value="HTH-TYPE TRANSCRIPTIONAL REGULATOR RUTR"/>
    <property type="match status" value="1"/>
</dbReference>
<comment type="caution">
    <text evidence="4">The sequence shown here is derived from an EMBL/GenBank/DDBJ whole genome shotgun (WGS) entry which is preliminary data.</text>
</comment>
<gene>
    <name evidence="4" type="ORF">GCM10011410_17360</name>
</gene>
<dbReference type="GO" id="GO:0000976">
    <property type="term" value="F:transcription cis-regulatory region binding"/>
    <property type="evidence" value="ECO:0007669"/>
    <property type="project" value="TreeGrafter"/>
</dbReference>